<comment type="caution">
    <text evidence="3">The sequence shown here is derived from an EMBL/GenBank/DDBJ whole genome shotgun (WGS) entry which is preliminary data.</text>
</comment>
<dbReference type="CDD" id="cd00093">
    <property type="entry name" value="HTH_XRE"/>
    <property type="match status" value="1"/>
</dbReference>
<keyword evidence="4" id="KW-1185">Reference proteome</keyword>
<feature type="compositionally biased region" description="Basic and acidic residues" evidence="1">
    <location>
        <begin position="241"/>
        <end position="255"/>
    </location>
</feature>
<feature type="region of interest" description="Disordered" evidence="1">
    <location>
        <begin position="223"/>
        <end position="255"/>
    </location>
</feature>
<dbReference type="EMBL" id="BJNH01000126">
    <property type="protein sequence ID" value="GEC29440.1"/>
    <property type="molecule type" value="Genomic_DNA"/>
</dbReference>
<organism evidence="3 4">
    <name type="scientific">Pseudonocardia saturnea</name>
    <dbReference type="NCBI Taxonomy" id="33909"/>
    <lineage>
        <taxon>Bacteria</taxon>
        <taxon>Bacillati</taxon>
        <taxon>Actinomycetota</taxon>
        <taxon>Actinomycetes</taxon>
        <taxon>Pseudonocardiales</taxon>
        <taxon>Pseudonocardiaceae</taxon>
        <taxon>Pseudonocardia</taxon>
    </lineage>
</organism>
<reference evidence="3 4" key="1">
    <citation type="submission" date="2019-06" db="EMBL/GenBank/DDBJ databases">
        <title>Whole genome shotgun sequence of Pseudonocardia saturnea NBRC 14499.</title>
        <authorList>
            <person name="Hosoyama A."/>
            <person name="Uohara A."/>
            <person name="Ohji S."/>
            <person name="Ichikawa N."/>
        </authorList>
    </citation>
    <scope>NUCLEOTIDE SEQUENCE [LARGE SCALE GENOMIC DNA]</scope>
    <source>
        <strain evidence="3 4">NBRC 14499</strain>
    </source>
</reference>
<accession>A0ABQ0S942</accession>
<dbReference type="Proteomes" id="UP000320693">
    <property type="component" value="Unassembled WGS sequence"/>
</dbReference>
<sequence>MTLARHPDRIGRVDGGSRAAGESGTEAGYRFLRAARLDRGWSQARAAQELAQLAERTGAATARPGSLKTQLSRWENGHATPAPGQRALLAELYGSTPAGLGLEPAPPPGAGGAVGVSSAADRLRAALDRAAAVGDTELRLLRDQLRTTAALDGRLGTAAAHGPLAALVEQLHDLLAHTVCPDRGAALAELLAGAALLAGDQERDRAAPDRAWHAYGVAADAARRAGDPSTAERAARRRDRLHTELDGDLPEDHGKSLVERYPAPIAITVEFDEHPSGDVTGLPLRDRLEEVLREAVAAHRDGRAGQAAGAAARARSLALRGGSARALALLARIGR</sequence>
<feature type="region of interest" description="Disordered" evidence="1">
    <location>
        <begin position="55"/>
        <end position="82"/>
    </location>
</feature>
<feature type="region of interest" description="Disordered" evidence="1">
    <location>
        <begin position="1"/>
        <end position="23"/>
    </location>
</feature>
<evidence type="ECO:0000256" key="1">
    <source>
        <dbReference type="SAM" id="MobiDB-lite"/>
    </source>
</evidence>
<proteinExistence type="predicted"/>
<dbReference type="InterPro" id="IPR010982">
    <property type="entry name" value="Lambda_DNA-bd_dom_sf"/>
</dbReference>
<protein>
    <recommendedName>
        <fullName evidence="2">HTH cro/C1-type domain-containing protein</fullName>
    </recommendedName>
</protein>
<dbReference type="SMART" id="SM00530">
    <property type="entry name" value="HTH_XRE"/>
    <property type="match status" value="1"/>
</dbReference>
<dbReference type="PROSITE" id="PS50943">
    <property type="entry name" value="HTH_CROC1"/>
    <property type="match status" value="1"/>
</dbReference>
<feature type="compositionally biased region" description="Basic and acidic residues" evidence="1">
    <location>
        <begin position="1"/>
        <end position="12"/>
    </location>
</feature>
<evidence type="ECO:0000259" key="2">
    <source>
        <dbReference type="PROSITE" id="PS50943"/>
    </source>
</evidence>
<feature type="domain" description="HTH cro/C1-type" evidence="2">
    <location>
        <begin position="32"/>
        <end position="100"/>
    </location>
</feature>
<dbReference type="Gene3D" id="1.10.260.40">
    <property type="entry name" value="lambda repressor-like DNA-binding domains"/>
    <property type="match status" value="1"/>
</dbReference>
<evidence type="ECO:0000313" key="4">
    <source>
        <dbReference type="Proteomes" id="UP000320693"/>
    </source>
</evidence>
<name>A0ABQ0S942_9PSEU</name>
<dbReference type="InterPro" id="IPR001387">
    <property type="entry name" value="Cro/C1-type_HTH"/>
</dbReference>
<evidence type="ECO:0000313" key="3">
    <source>
        <dbReference type="EMBL" id="GEC29440.1"/>
    </source>
</evidence>
<gene>
    <name evidence="3" type="ORF">PSA01_64690</name>
</gene>